<dbReference type="SUPFAM" id="SSF51556">
    <property type="entry name" value="Metallo-dependent hydrolases"/>
    <property type="match status" value="1"/>
</dbReference>
<gene>
    <name evidence="6" type="ORF">PCOR1329_LOCUS60743</name>
</gene>
<name>A0ABN9VVF8_9DINO</name>
<dbReference type="SUPFAM" id="SSF90229">
    <property type="entry name" value="CCCH zinc finger"/>
    <property type="match status" value="1"/>
</dbReference>
<dbReference type="SMART" id="SM00356">
    <property type="entry name" value="ZnF_C3H1"/>
    <property type="match status" value="1"/>
</dbReference>
<keyword evidence="1 4" id="KW-0479">Metal-binding</keyword>
<organism evidence="6 7">
    <name type="scientific">Prorocentrum cordatum</name>
    <dbReference type="NCBI Taxonomy" id="2364126"/>
    <lineage>
        <taxon>Eukaryota</taxon>
        <taxon>Sar</taxon>
        <taxon>Alveolata</taxon>
        <taxon>Dinophyceae</taxon>
        <taxon>Prorocentrales</taxon>
        <taxon>Prorocentraceae</taxon>
        <taxon>Prorocentrum</taxon>
    </lineage>
</organism>
<protein>
    <recommendedName>
        <fullName evidence="5">C3H1-type domain-containing protein</fullName>
    </recommendedName>
</protein>
<dbReference type="InterPro" id="IPR032466">
    <property type="entry name" value="Metal_Hydrolase"/>
</dbReference>
<sequence length="442" mass="49050">MTAAADAAEPQVVSWPPPGLRAAGPAHCWECGKVSEGGWRAPNGQHYCSGCWEHWHSLPEDVPVPSWPSASRPQGGWKRKKATFCRLVPGRQSCSCCEPDDPTGLTWTGYEDSWFFSAEELRELRGAKYCDAHAHLDIILQNKKHGGLGWDTKQKLCKWFLASGRCPFHSYCSFAHGREELRGRQPLDRGDVESCLRAFAAGRREGGKDGGVDDGEGSEGPVLRCVVTNCCEVLGIPDTRLILELAAAQGLDTVRATFGCHPHDYRDYSDEMEARFLAENYYESQDPKERQLMLDGFSRQARIAASRRLPLIVHTRDAEGDTMDVLRACLPREHKIHIHAYQGNSDMMKQALEWFPNCVFGASSMLLSTYPSEGCQATARDCPLERLVLETDAPYLANWSHDVPKIAKKVAEMKGLTTLQVLEATTANCLRFYGVSQSDGAA</sequence>
<keyword evidence="7" id="KW-1185">Reference proteome</keyword>
<evidence type="ECO:0000259" key="5">
    <source>
        <dbReference type="PROSITE" id="PS50103"/>
    </source>
</evidence>
<evidence type="ECO:0000256" key="4">
    <source>
        <dbReference type="PROSITE-ProRule" id="PRU00723"/>
    </source>
</evidence>
<proteinExistence type="predicted"/>
<dbReference type="InterPro" id="IPR036855">
    <property type="entry name" value="Znf_CCCH_sf"/>
</dbReference>
<dbReference type="Gene3D" id="4.10.1000.10">
    <property type="entry name" value="Zinc finger, CCCH-type"/>
    <property type="match status" value="1"/>
</dbReference>
<evidence type="ECO:0000256" key="1">
    <source>
        <dbReference type="ARBA" id="ARBA00022723"/>
    </source>
</evidence>
<feature type="zinc finger region" description="C3H1-type" evidence="4">
    <location>
        <begin position="151"/>
        <end position="179"/>
    </location>
</feature>
<comment type="caution">
    <text evidence="6">The sequence shown here is derived from an EMBL/GenBank/DDBJ whole genome shotgun (WGS) entry which is preliminary data.</text>
</comment>
<dbReference type="Pfam" id="PF01026">
    <property type="entry name" value="TatD_DNase"/>
    <property type="match status" value="1"/>
</dbReference>
<feature type="domain" description="C3H1-type" evidence="5">
    <location>
        <begin position="151"/>
        <end position="179"/>
    </location>
</feature>
<evidence type="ECO:0000256" key="2">
    <source>
        <dbReference type="ARBA" id="ARBA00022771"/>
    </source>
</evidence>
<dbReference type="InterPro" id="IPR001130">
    <property type="entry name" value="TatD-like"/>
</dbReference>
<dbReference type="PANTHER" id="PTHR46363:SF1">
    <property type="entry name" value="DEOXYRIBONUCLEASE TATDN2-RELATED"/>
    <property type="match status" value="1"/>
</dbReference>
<dbReference type="EMBL" id="CAUYUJ010017616">
    <property type="protein sequence ID" value="CAK0876321.1"/>
    <property type="molecule type" value="Genomic_DNA"/>
</dbReference>
<evidence type="ECO:0000313" key="6">
    <source>
        <dbReference type="EMBL" id="CAK0876321.1"/>
    </source>
</evidence>
<dbReference type="Gene3D" id="3.20.20.140">
    <property type="entry name" value="Metal-dependent hydrolases"/>
    <property type="match status" value="1"/>
</dbReference>
<evidence type="ECO:0000313" key="7">
    <source>
        <dbReference type="Proteomes" id="UP001189429"/>
    </source>
</evidence>
<keyword evidence="3 4" id="KW-0862">Zinc</keyword>
<reference evidence="6" key="1">
    <citation type="submission" date="2023-10" db="EMBL/GenBank/DDBJ databases">
        <authorList>
            <person name="Chen Y."/>
            <person name="Shah S."/>
            <person name="Dougan E. K."/>
            <person name="Thang M."/>
            <person name="Chan C."/>
        </authorList>
    </citation>
    <scope>NUCLEOTIDE SEQUENCE [LARGE SCALE GENOMIC DNA]</scope>
</reference>
<dbReference type="InterPro" id="IPR000571">
    <property type="entry name" value="Znf_CCCH"/>
</dbReference>
<dbReference type="PROSITE" id="PS50103">
    <property type="entry name" value="ZF_C3H1"/>
    <property type="match status" value="1"/>
</dbReference>
<keyword evidence="2 4" id="KW-0863">Zinc-finger</keyword>
<dbReference type="PANTHER" id="PTHR46363">
    <property type="entry name" value="DEOXYRIBONUCLEASE TATDN2-RELATED"/>
    <property type="match status" value="1"/>
</dbReference>
<dbReference type="Proteomes" id="UP001189429">
    <property type="component" value="Unassembled WGS sequence"/>
</dbReference>
<accession>A0ABN9VVF8</accession>
<evidence type="ECO:0000256" key="3">
    <source>
        <dbReference type="ARBA" id="ARBA00022833"/>
    </source>
</evidence>